<evidence type="ECO:0000313" key="4">
    <source>
        <dbReference type="Proteomes" id="UP001589703"/>
    </source>
</evidence>
<dbReference type="EMBL" id="JBHMAR010000004">
    <property type="protein sequence ID" value="MFB9734663.1"/>
    <property type="molecule type" value="Genomic_DNA"/>
</dbReference>
<evidence type="ECO:0000256" key="1">
    <source>
        <dbReference type="SAM" id="MobiDB-lite"/>
    </source>
</evidence>
<sequence>MAIQNRVPAKDLRPRRVWYLVAAVVGLLLAGAGIALVVAAVKDTVRSIDTDRSFSGGESRTFEFVAGETKAIYVSQSGQGHVECRIPEMRTGSMTEPDSTFTVTVGSRTWERVFEVKPGSSGDYALTCTSELPAEFALGDKPQVGATIGGIAAGIGCFVAAVLVAAAITVVTAVRRGRHRRRLAAAWAPPVPWGPPPTGPAPGPASGPPSW</sequence>
<organism evidence="3 4">
    <name type="scientific">Streptomyces thermocoprophilus</name>
    <dbReference type="NCBI Taxonomy" id="78356"/>
    <lineage>
        <taxon>Bacteria</taxon>
        <taxon>Bacillati</taxon>
        <taxon>Actinomycetota</taxon>
        <taxon>Actinomycetes</taxon>
        <taxon>Kitasatosporales</taxon>
        <taxon>Streptomycetaceae</taxon>
        <taxon>Streptomyces</taxon>
    </lineage>
</organism>
<name>A0ABV5VA05_9ACTN</name>
<keyword evidence="4" id="KW-1185">Reference proteome</keyword>
<dbReference type="Proteomes" id="UP001589703">
    <property type="component" value="Unassembled WGS sequence"/>
</dbReference>
<evidence type="ECO:0000313" key="3">
    <source>
        <dbReference type="EMBL" id="MFB9734663.1"/>
    </source>
</evidence>
<dbReference type="RefSeq" id="WP_385858220.1">
    <property type="nucleotide sequence ID" value="NZ_JBHMAR010000004.1"/>
</dbReference>
<gene>
    <name evidence="3" type="ORF">ACFFRO_05860</name>
</gene>
<keyword evidence="2" id="KW-0812">Transmembrane</keyword>
<feature type="transmembrane region" description="Helical" evidence="2">
    <location>
        <begin position="148"/>
        <end position="174"/>
    </location>
</feature>
<reference evidence="3 4" key="1">
    <citation type="submission" date="2024-09" db="EMBL/GenBank/DDBJ databases">
        <authorList>
            <person name="Sun Q."/>
            <person name="Mori K."/>
        </authorList>
    </citation>
    <scope>NUCLEOTIDE SEQUENCE [LARGE SCALE GENOMIC DNA]</scope>
    <source>
        <strain evidence="3 4">JCM 10918</strain>
    </source>
</reference>
<accession>A0ABV5VA05</accession>
<feature type="compositionally biased region" description="Pro residues" evidence="1">
    <location>
        <begin position="189"/>
        <end position="211"/>
    </location>
</feature>
<keyword evidence="2" id="KW-0472">Membrane</keyword>
<comment type="caution">
    <text evidence="3">The sequence shown here is derived from an EMBL/GenBank/DDBJ whole genome shotgun (WGS) entry which is preliminary data.</text>
</comment>
<keyword evidence="2" id="KW-1133">Transmembrane helix</keyword>
<evidence type="ECO:0000256" key="2">
    <source>
        <dbReference type="SAM" id="Phobius"/>
    </source>
</evidence>
<feature type="region of interest" description="Disordered" evidence="1">
    <location>
        <begin position="188"/>
        <end position="211"/>
    </location>
</feature>
<protein>
    <submittedName>
        <fullName evidence="3">Serine/arginine repetitive matrix protein 2</fullName>
    </submittedName>
</protein>
<proteinExistence type="predicted"/>
<feature type="transmembrane region" description="Helical" evidence="2">
    <location>
        <begin position="17"/>
        <end position="41"/>
    </location>
</feature>